<accession>A0ABX0FFR5</accession>
<name>A0ABX0FFR5_9BURK</name>
<comment type="caution">
    <text evidence="2">The sequence shown here is derived from an EMBL/GenBank/DDBJ whole genome shotgun (WGS) entry which is preliminary data.</text>
</comment>
<proteinExistence type="predicted"/>
<sequence length="83" mass="9217">MELLEAVSRARQTGLADVAKEELFKALASSKPTDDRDDTANAREARRQARLRALAPSSGIWDGDPDKPKDGVAYQEEMRAEWS</sequence>
<dbReference type="RefSeq" id="WP_166098643.1">
    <property type="nucleotide sequence ID" value="NZ_JAADJT010000001.1"/>
</dbReference>
<keyword evidence="3" id="KW-1185">Reference proteome</keyword>
<feature type="compositionally biased region" description="Basic and acidic residues" evidence="1">
    <location>
        <begin position="64"/>
        <end position="83"/>
    </location>
</feature>
<protein>
    <submittedName>
        <fullName evidence="2">Uncharacterized protein</fullName>
    </submittedName>
</protein>
<organism evidence="2 3">
    <name type="scientific">Duganella aceris</name>
    <dbReference type="NCBI Taxonomy" id="2703883"/>
    <lineage>
        <taxon>Bacteria</taxon>
        <taxon>Pseudomonadati</taxon>
        <taxon>Pseudomonadota</taxon>
        <taxon>Betaproteobacteria</taxon>
        <taxon>Burkholderiales</taxon>
        <taxon>Oxalobacteraceae</taxon>
        <taxon>Telluria group</taxon>
        <taxon>Duganella</taxon>
    </lineage>
</organism>
<gene>
    <name evidence="2" type="ORF">GW587_03720</name>
</gene>
<reference evidence="2 3" key="1">
    <citation type="submission" date="2020-01" db="EMBL/GenBank/DDBJ databases">
        <authorList>
            <person name="Lee S.D."/>
        </authorList>
    </citation>
    <scope>NUCLEOTIDE SEQUENCE [LARGE SCALE GENOMIC DNA]</scope>
    <source>
        <strain evidence="2 3">SAP-35</strain>
    </source>
</reference>
<evidence type="ECO:0000256" key="1">
    <source>
        <dbReference type="SAM" id="MobiDB-lite"/>
    </source>
</evidence>
<reference evidence="3" key="2">
    <citation type="submission" date="2023-07" db="EMBL/GenBank/DDBJ databases">
        <title>Duganella aceri sp. nov., isolated from tree sap.</title>
        <authorList>
            <person name="Kim I.S."/>
        </authorList>
    </citation>
    <scope>NUCLEOTIDE SEQUENCE [LARGE SCALE GENOMIC DNA]</scope>
    <source>
        <strain evidence="3">SAP-35</strain>
    </source>
</reference>
<dbReference type="EMBL" id="JAADJT010000001">
    <property type="protein sequence ID" value="NGZ83369.1"/>
    <property type="molecule type" value="Genomic_DNA"/>
</dbReference>
<feature type="compositionally biased region" description="Basic and acidic residues" evidence="1">
    <location>
        <begin position="32"/>
        <end position="47"/>
    </location>
</feature>
<feature type="region of interest" description="Disordered" evidence="1">
    <location>
        <begin position="28"/>
        <end position="83"/>
    </location>
</feature>
<evidence type="ECO:0000313" key="2">
    <source>
        <dbReference type="EMBL" id="NGZ83369.1"/>
    </source>
</evidence>
<dbReference type="Proteomes" id="UP000666369">
    <property type="component" value="Unassembled WGS sequence"/>
</dbReference>
<evidence type="ECO:0000313" key="3">
    <source>
        <dbReference type="Proteomes" id="UP000666369"/>
    </source>
</evidence>